<evidence type="ECO:0000313" key="1">
    <source>
        <dbReference type="EMBL" id="MCL9817110.1"/>
    </source>
</evidence>
<dbReference type="Gene3D" id="1.20.1260.10">
    <property type="match status" value="1"/>
</dbReference>
<reference evidence="1" key="1">
    <citation type="journal article" date="2022" name="Syst. Appl. Microbiol.">
        <title>Natronocalculus amylovorans gen. nov., sp. nov., and Natranaeroarchaeum aerophilus sp. nov., dominant culturable amylolytic natronoarchaea from hypersaline soda lakes in southwestern Siberia.</title>
        <authorList>
            <person name="Sorokin D.Y."/>
            <person name="Elcheninov A.G."/>
            <person name="Khizhniak T.V."/>
            <person name="Koenen M."/>
            <person name="Bale N.J."/>
            <person name="Damste J.S.S."/>
            <person name="Kublanov I.V."/>
        </authorList>
    </citation>
    <scope>NUCLEOTIDE SEQUENCE</scope>
    <source>
        <strain evidence="1">AArc-St2</strain>
    </source>
</reference>
<accession>A0AAE3FXN8</accession>
<dbReference type="RefSeq" id="WP_174653780.1">
    <property type="nucleotide sequence ID" value="NZ_JAKRVX010000003.1"/>
</dbReference>
<comment type="caution">
    <text evidence="1">The sequence shown here is derived from an EMBL/GenBank/DDBJ whole genome shotgun (WGS) entry which is preliminary data.</text>
</comment>
<dbReference type="AlphaFoldDB" id="A0AAE3FXN8"/>
<dbReference type="Proteomes" id="UP001203207">
    <property type="component" value="Unassembled WGS sequence"/>
</dbReference>
<protein>
    <submittedName>
        <fullName evidence="1">Transcription antitermination protein</fullName>
    </submittedName>
</protein>
<dbReference type="SUPFAM" id="SSF47240">
    <property type="entry name" value="Ferritin-like"/>
    <property type="match status" value="1"/>
</dbReference>
<proteinExistence type="predicted"/>
<keyword evidence="2" id="KW-1185">Reference proteome</keyword>
<dbReference type="InterPro" id="IPR009078">
    <property type="entry name" value="Ferritin-like_SF"/>
</dbReference>
<sequence length="210" mass="22738">MTAADILKTIRTDNATALSRLGSSKALYAETAGQLDAETVCNAAAAAEYAAYKTLSEWAADESNDDAVAVFESIAEIEYEHFETVKTHRDSVAVEDAAVPKLQTVLRSYTDTIDRTGGLLGRCLVAKKSKEQYTGYFVGDADPQTAQLFRELGSDVTKQQEQTLSLIDSVCEARVDYDRAVEAATAVIQAAYEEYTDSLESLGVNPKPVC</sequence>
<dbReference type="InterPro" id="IPR012347">
    <property type="entry name" value="Ferritin-like"/>
</dbReference>
<reference evidence="1" key="2">
    <citation type="submission" date="2022-02" db="EMBL/GenBank/DDBJ databases">
        <authorList>
            <person name="Elcheninov A.G."/>
            <person name="Sorokin D.Y."/>
            <person name="Kublanov I.V."/>
        </authorList>
    </citation>
    <scope>NUCLEOTIDE SEQUENCE</scope>
    <source>
        <strain evidence="1">AArc-St2</strain>
    </source>
</reference>
<gene>
    <name evidence="1" type="ORF">AArcSt2_09160</name>
</gene>
<dbReference type="EMBL" id="JAKRVX010000003">
    <property type="protein sequence ID" value="MCL9817110.1"/>
    <property type="molecule type" value="Genomic_DNA"/>
</dbReference>
<organism evidence="1 2">
    <name type="scientific">Natronocalculus amylovorans</name>
    <dbReference type="NCBI Taxonomy" id="2917812"/>
    <lineage>
        <taxon>Archaea</taxon>
        <taxon>Methanobacteriati</taxon>
        <taxon>Methanobacteriota</taxon>
        <taxon>Stenosarchaea group</taxon>
        <taxon>Halobacteria</taxon>
        <taxon>Halobacteriales</taxon>
        <taxon>Haloferacaceae</taxon>
        <taxon>Natronocalculus</taxon>
    </lineage>
</organism>
<name>A0AAE3FXN8_9EURY</name>
<evidence type="ECO:0000313" key="2">
    <source>
        <dbReference type="Proteomes" id="UP001203207"/>
    </source>
</evidence>